<evidence type="ECO:0000256" key="5">
    <source>
        <dbReference type="ARBA" id="ARBA00022777"/>
    </source>
</evidence>
<evidence type="ECO:0000259" key="8">
    <source>
        <dbReference type="PROSITE" id="PS50109"/>
    </source>
</evidence>
<dbReference type="GO" id="GO:0005886">
    <property type="term" value="C:plasma membrane"/>
    <property type="evidence" value="ECO:0007669"/>
    <property type="project" value="TreeGrafter"/>
</dbReference>
<dbReference type="Gene3D" id="3.30.450.40">
    <property type="match status" value="1"/>
</dbReference>
<gene>
    <name evidence="10" type="ORF">L873DRAFT_1786566</name>
</gene>
<dbReference type="SMART" id="SM00448">
    <property type="entry name" value="REC"/>
    <property type="match status" value="1"/>
</dbReference>
<proteinExistence type="predicted"/>
<dbReference type="InterPro" id="IPR036890">
    <property type="entry name" value="HATPase_C_sf"/>
</dbReference>
<protein>
    <recommendedName>
        <fullName evidence="2">histidine kinase</fullName>
        <ecNumber evidence="2">2.7.13.3</ecNumber>
    </recommendedName>
</protein>
<dbReference type="PROSITE" id="PS50110">
    <property type="entry name" value="RESPONSE_REGULATORY"/>
    <property type="match status" value="1"/>
</dbReference>
<dbReference type="InterPro" id="IPR004358">
    <property type="entry name" value="Sig_transdc_His_kin-like_C"/>
</dbReference>
<evidence type="ECO:0000256" key="6">
    <source>
        <dbReference type="PROSITE-ProRule" id="PRU00169"/>
    </source>
</evidence>
<feature type="region of interest" description="Disordered" evidence="7">
    <location>
        <begin position="280"/>
        <end position="322"/>
    </location>
</feature>
<feature type="compositionally biased region" description="Basic and acidic residues" evidence="7">
    <location>
        <begin position="255"/>
        <end position="265"/>
    </location>
</feature>
<feature type="region of interest" description="Disordered" evidence="7">
    <location>
        <begin position="617"/>
        <end position="639"/>
    </location>
</feature>
<evidence type="ECO:0000256" key="7">
    <source>
        <dbReference type="SAM" id="MobiDB-lite"/>
    </source>
</evidence>
<dbReference type="SMART" id="SM00387">
    <property type="entry name" value="HATPase_c"/>
    <property type="match status" value="1"/>
</dbReference>
<evidence type="ECO:0000256" key="2">
    <source>
        <dbReference type="ARBA" id="ARBA00012438"/>
    </source>
</evidence>
<dbReference type="InterPro" id="IPR005467">
    <property type="entry name" value="His_kinase_dom"/>
</dbReference>
<dbReference type="Pfam" id="PF00072">
    <property type="entry name" value="Response_reg"/>
    <property type="match status" value="1"/>
</dbReference>
<keyword evidence="11" id="KW-1185">Reference proteome</keyword>
<dbReference type="SUPFAM" id="SSF52172">
    <property type="entry name" value="CheY-like"/>
    <property type="match status" value="1"/>
</dbReference>
<keyword evidence="4" id="KW-0808">Transferase</keyword>
<feature type="domain" description="Response regulatory" evidence="9">
    <location>
        <begin position="1072"/>
        <end position="1193"/>
    </location>
</feature>
<dbReference type="OrthoDB" id="303614at2759"/>
<sequence length="1199" mass="132189">MQKHSEYLVPIPEEKSRRPSEGTRSRELYRYYSPPSNFDEQLESRATDTVLFAFAQLTALKLHVKRALISLIDSTTQYIVAESSQKLIPHLSKSSSKYTPDSLIQDTYEVQVYPRFGRLCEKTLDLFEDVPPGQFNTFEIEDLTADPLYQEIDFVKGSPYMRFYAGAPIRTSKGLNIGTLCLLDDRPRKLSEEEKATLVMMADVVMSQLETIRRERKRSVGVRMQNNLGKFVAGGAIARRQAPGWKDGNEGSVKTMEKKSFDDRPPPFIVTKCRTGKCGPAEPDIPLFSPRSPGADVSRPIESKPLPEALEPQTDLTAESEPVSCDSIPMLDASFLASRDSPDTYARASNLIKEAMGVDEVIFVKPHLGLNSSLLDGPGGYFTHSTCSGKPPVPPGSSLWSEEESRLTPCIGQGQATSVAGILEEIFLQQLLIKYPCGTIFNHTISYSNYRQFPPKINGTNGWREVDLSIEERAISSFLKLAPHSTSSIFFPLYDTIGKVSSLGFVFTNNPARVFNSAELGYLGIFGNAIMAEVKLLNMISADNAKSRFISSISHELRSPLHGILAGTELLFDTVVNAQQRELLGTIENCGRTLLDTLNHVLEFSTLDIAAVRDFPRHSSSPRSKPMETGHGSGISNFDQNSEGIAKGEKVVIDLTGLVEEVIQVVVAGYGFKPTNFETLNKEASEVQWKTLSGDQSNGNLKRTLTLNKDIVPIVLDIEQRDSWLYQTQSAAFRRILMNLLGNALKYTNRGFVYVKLSIQQPNQLISLSEGNEKVDLVTLTVEDTGKGMKQEFLSEGLFAAFSQEDHLSPGTGLGMAIVNLLVKSLGGTITVQSSLGEGTKFTVTLPLQCGNSVEVLPAPDLIITPKMGSTFDETRIKTMGKRVSMLGFNSPTGDKLQLRKLEVMSKSLRAYLENWFGMTVVPYTNKWRTESDLFIIRYSTETSAIIQTLAGNNPVLVLHADSSKIISSTSAWVKSLSTPCGPNNLAKMFDVLLQDGCARKFDEAGYIAKVSLEDTGDGNLDGQIAAEATSRPHTLTLDTEMDMLTIASPTGEPIKPPPVSSIAEVKSESPRILVVDDNPINQMVLVRYLKKRNYFSSKAENGLIAFNAVKTSTKPYNIILMDLQMPIMNGFDSTIAIRKLELEENRAPATIIALTGLDAREDRKKAIACGINVFLTKPVSLSQVQIELDKWESSNNTK</sequence>
<dbReference type="Gene3D" id="3.30.565.10">
    <property type="entry name" value="Histidine kinase-like ATPase, C-terminal domain"/>
    <property type="match status" value="1"/>
</dbReference>
<dbReference type="SUPFAM" id="SSF55781">
    <property type="entry name" value="GAF domain-like"/>
    <property type="match status" value="1"/>
</dbReference>
<dbReference type="SUPFAM" id="SSF55874">
    <property type="entry name" value="ATPase domain of HSP90 chaperone/DNA topoisomerase II/histidine kinase"/>
    <property type="match status" value="1"/>
</dbReference>
<dbReference type="InterPro" id="IPR001789">
    <property type="entry name" value="Sig_transdc_resp-reg_receiver"/>
</dbReference>
<dbReference type="EC" id="2.7.13.3" evidence="2"/>
<dbReference type="EMBL" id="ML120360">
    <property type="protein sequence ID" value="RPB03943.1"/>
    <property type="molecule type" value="Genomic_DNA"/>
</dbReference>
<dbReference type="Pfam" id="PF02518">
    <property type="entry name" value="HATPase_c"/>
    <property type="match status" value="1"/>
</dbReference>
<comment type="catalytic activity">
    <reaction evidence="1">
        <text>ATP + protein L-histidine = ADP + protein N-phospho-L-histidine.</text>
        <dbReference type="EC" id="2.7.13.3"/>
    </reaction>
</comment>
<evidence type="ECO:0000256" key="1">
    <source>
        <dbReference type="ARBA" id="ARBA00000085"/>
    </source>
</evidence>
<accession>A0A3N4K0X7</accession>
<dbReference type="Gene3D" id="3.40.50.2300">
    <property type="match status" value="1"/>
</dbReference>
<dbReference type="Proteomes" id="UP000276215">
    <property type="component" value="Unassembled WGS sequence"/>
</dbReference>
<dbReference type="STRING" id="1336337.A0A3N4K0X7"/>
<dbReference type="Pfam" id="PF00512">
    <property type="entry name" value="HisKA"/>
    <property type="match status" value="1"/>
</dbReference>
<evidence type="ECO:0000256" key="3">
    <source>
        <dbReference type="ARBA" id="ARBA00022553"/>
    </source>
</evidence>
<feature type="domain" description="Histidine kinase" evidence="8">
    <location>
        <begin position="552"/>
        <end position="850"/>
    </location>
</feature>
<feature type="modified residue" description="4-aspartylphosphate" evidence="6">
    <location>
        <position position="1123"/>
    </location>
</feature>
<dbReference type="GO" id="GO:0000155">
    <property type="term" value="F:phosphorelay sensor kinase activity"/>
    <property type="evidence" value="ECO:0007669"/>
    <property type="project" value="InterPro"/>
</dbReference>
<dbReference type="PRINTS" id="PR00344">
    <property type="entry name" value="BCTRLSENSOR"/>
</dbReference>
<organism evidence="10 11">
    <name type="scientific">Choiromyces venosus 120613-1</name>
    <dbReference type="NCBI Taxonomy" id="1336337"/>
    <lineage>
        <taxon>Eukaryota</taxon>
        <taxon>Fungi</taxon>
        <taxon>Dikarya</taxon>
        <taxon>Ascomycota</taxon>
        <taxon>Pezizomycotina</taxon>
        <taxon>Pezizomycetes</taxon>
        <taxon>Pezizales</taxon>
        <taxon>Tuberaceae</taxon>
        <taxon>Choiromyces</taxon>
    </lineage>
</organism>
<reference evidence="10 11" key="1">
    <citation type="journal article" date="2018" name="Nat. Ecol. Evol.">
        <title>Pezizomycetes genomes reveal the molecular basis of ectomycorrhizal truffle lifestyle.</title>
        <authorList>
            <person name="Murat C."/>
            <person name="Payen T."/>
            <person name="Noel B."/>
            <person name="Kuo A."/>
            <person name="Morin E."/>
            <person name="Chen J."/>
            <person name="Kohler A."/>
            <person name="Krizsan K."/>
            <person name="Balestrini R."/>
            <person name="Da Silva C."/>
            <person name="Montanini B."/>
            <person name="Hainaut M."/>
            <person name="Levati E."/>
            <person name="Barry K.W."/>
            <person name="Belfiori B."/>
            <person name="Cichocki N."/>
            <person name="Clum A."/>
            <person name="Dockter R.B."/>
            <person name="Fauchery L."/>
            <person name="Guy J."/>
            <person name="Iotti M."/>
            <person name="Le Tacon F."/>
            <person name="Lindquist E.A."/>
            <person name="Lipzen A."/>
            <person name="Malagnac F."/>
            <person name="Mello A."/>
            <person name="Molinier V."/>
            <person name="Miyauchi S."/>
            <person name="Poulain J."/>
            <person name="Riccioni C."/>
            <person name="Rubini A."/>
            <person name="Sitrit Y."/>
            <person name="Splivallo R."/>
            <person name="Traeger S."/>
            <person name="Wang M."/>
            <person name="Zifcakova L."/>
            <person name="Wipf D."/>
            <person name="Zambonelli A."/>
            <person name="Paolocci F."/>
            <person name="Nowrousian M."/>
            <person name="Ottonello S."/>
            <person name="Baldrian P."/>
            <person name="Spatafora J.W."/>
            <person name="Henrissat B."/>
            <person name="Nagy L.G."/>
            <person name="Aury J.M."/>
            <person name="Wincker P."/>
            <person name="Grigoriev I.V."/>
            <person name="Bonfante P."/>
            <person name="Martin F.M."/>
        </authorList>
    </citation>
    <scope>NUCLEOTIDE SEQUENCE [LARGE SCALE GENOMIC DNA]</scope>
    <source>
        <strain evidence="10 11">120613-1</strain>
    </source>
</reference>
<dbReference type="GO" id="GO:0009927">
    <property type="term" value="F:histidine phosphotransfer kinase activity"/>
    <property type="evidence" value="ECO:0007669"/>
    <property type="project" value="TreeGrafter"/>
</dbReference>
<dbReference type="CDD" id="cd17546">
    <property type="entry name" value="REC_hyHK_CKI1_RcsC-like"/>
    <property type="match status" value="1"/>
</dbReference>
<dbReference type="PROSITE" id="PS50109">
    <property type="entry name" value="HIS_KIN"/>
    <property type="match status" value="1"/>
</dbReference>
<evidence type="ECO:0000259" key="9">
    <source>
        <dbReference type="PROSITE" id="PS50110"/>
    </source>
</evidence>
<dbReference type="CDD" id="cd00082">
    <property type="entry name" value="HisKA"/>
    <property type="match status" value="1"/>
</dbReference>
<dbReference type="InterPro" id="IPR036097">
    <property type="entry name" value="HisK_dim/P_sf"/>
</dbReference>
<name>A0A3N4K0X7_9PEZI</name>
<evidence type="ECO:0000313" key="10">
    <source>
        <dbReference type="EMBL" id="RPB03943.1"/>
    </source>
</evidence>
<dbReference type="InterPro" id="IPR003594">
    <property type="entry name" value="HATPase_dom"/>
</dbReference>
<dbReference type="PANTHER" id="PTHR43047:SF72">
    <property type="entry name" value="OSMOSENSING HISTIDINE PROTEIN KINASE SLN1"/>
    <property type="match status" value="1"/>
</dbReference>
<dbReference type="SUPFAM" id="SSF47384">
    <property type="entry name" value="Homodimeric domain of signal transducing histidine kinase"/>
    <property type="match status" value="1"/>
</dbReference>
<keyword evidence="5" id="KW-0418">Kinase</keyword>
<dbReference type="Gene3D" id="1.10.287.130">
    <property type="match status" value="1"/>
</dbReference>
<feature type="region of interest" description="Disordered" evidence="7">
    <location>
        <begin position="242"/>
        <end position="266"/>
    </location>
</feature>
<dbReference type="PANTHER" id="PTHR43047">
    <property type="entry name" value="TWO-COMPONENT HISTIDINE PROTEIN KINASE"/>
    <property type="match status" value="1"/>
</dbReference>
<dbReference type="AlphaFoldDB" id="A0A3N4K0X7"/>
<evidence type="ECO:0000313" key="11">
    <source>
        <dbReference type="Proteomes" id="UP000276215"/>
    </source>
</evidence>
<dbReference type="InterPro" id="IPR029016">
    <property type="entry name" value="GAF-like_dom_sf"/>
</dbReference>
<keyword evidence="3 6" id="KW-0597">Phosphoprotein</keyword>
<dbReference type="InterPro" id="IPR003661">
    <property type="entry name" value="HisK_dim/P_dom"/>
</dbReference>
<dbReference type="SMART" id="SM00388">
    <property type="entry name" value="HisKA"/>
    <property type="match status" value="1"/>
</dbReference>
<evidence type="ECO:0000256" key="4">
    <source>
        <dbReference type="ARBA" id="ARBA00022679"/>
    </source>
</evidence>
<dbReference type="FunFam" id="1.10.287.130:FF:000023">
    <property type="entry name" value="Sensor histidine kinase/response regulator, putative"/>
    <property type="match status" value="1"/>
</dbReference>
<dbReference type="InterPro" id="IPR011006">
    <property type="entry name" value="CheY-like_superfamily"/>
</dbReference>
<feature type="region of interest" description="Disordered" evidence="7">
    <location>
        <begin position="1"/>
        <end position="26"/>
    </location>
</feature>